<dbReference type="EMBL" id="JAVHJO010000001">
    <property type="protein sequence ID" value="KAK6543465.1"/>
    <property type="molecule type" value="Genomic_DNA"/>
</dbReference>
<organism evidence="3 4">
    <name type="scientific">Orbilia ellipsospora</name>
    <dbReference type="NCBI Taxonomy" id="2528407"/>
    <lineage>
        <taxon>Eukaryota</taxon>
        <taxon>Fungi</taxon>
        <taxon>Dikarya</taxon>
        <taxon>Ascomycota</taxon>
        <taxon>Pezizomycotina</taxon>
        <taxon>Orbiliomycetes</taxon>
        <taxon>Orbiliales</taxon>
        <taxon>Orbiliaceae</taxon>
        <taxon>Orbilia</taxon>
    </lineage>
</organism>
<dbReference type="AlphaFoldDB" id="A0AAV9XNU4"/>
<protein>
    <submittedName>
        <fullName evidence="3">Uncharacterized protein</fullName>
    </submittedName>
</protein>
<proteinExistence type="predicted"/>
<reference evidence="3 4" key="1">
    <citation type="submission" date="2019-10" db="EMBL/GenBank/DDBJ databases">
        <authorList>
            <person name="Palmer J.M."/>
        </authorList>
    </citation>
    <scope>NUCLEOTIDE SEQUENCE [LARGE SCALE GENOMIC DNA]</scope>
    <source>
        <strain evidence="3 4">TWF694</strain>
    </source>
</reference>
<evidence type="ECO:0000313" key="3">
    <source>
        <dbReference type="EMBL" id="KAK6543465.1"/>
    </source>
</evidence>
<gene>
    <name evidence="3" type="ORF">TWF694_000211</name>
</gene>
<comment type="caution">
    <text evidence="3">The sequence shown here is derived from an EMBL/GenBank/DDBJ whole genome shotgun (WGS) entry which is preliminary data.</text>
</comment>
<feature type="region of interest" description="Disordered" evidence="1">
    <location>
        <begin position="1"/>
        <end position="23"/>
    </location>
</feature>
<name>A0AAV9XNU4_9PEZI</name>
<evidence type="ECO:0000256" key="2">
    <source>
        <dbReference type="SAM" id="Phobius"/>
    </source>
</evidence>
<keyword evidence="2" id="KW-0812">Transmembrane</keyword>
<evidence type="ECO:0000256" key="1">
    <source>
        <dbReference type="SAM" id="MobiDB-lite"/>
    </source>
</evidence>
<feature type="region of interest" description="Disordered" evidence="1">
    <location>
        <begin position="37"/>
        <end position="78"/>
    </location>
</feature>
<feature type="transmembrane region" description="Helical" evidence="2">
    <location>
        <begin position="113"/>
        <end position="131"/>
    </location>
</feature>
<dbReference type="Proteomes" id="UP001365542">
    <property type="component" value="Unassembled WGS sequence"/>
</dbReference>
<accession>A0AAV9XNU4</accession>
<keyword evidence="4" id="KW-1185">Reference proteome</keyword>
<sequence>MVSRNSSKNYLAHSHNSTCDNASDATTVRLDSCSSFDITPRSSAEPENPSADSANSPKPTPRPNRSKPSAAKDRAKPICDECKARARWDRPIYTYPHALKTAERLEYMRTVKYICALITAAIVIIAFAFIWSRRTQTVDRRYYSDIGEPKAVNTTGV</sequence>
<keyword evidence="2" id="KW-0472">Membrane</keyword>
<evidence type="ECO:0000313" key="4">
    <source>
        <dbReference type="Proteomes" id="UP001365542"/>
    </source>
</evidence>
<keyword evidence="2" id="KW-1133">Transmembrane helix</keyword>